<dbReference type="PANTHER" id="PTHR10784">
    <property type="entry name" value="TRANSLATION INITIATION FACTOR 6"/>
    <property type="match status" value="1"/>
</dbReference>
<evidence type="ECO:0000256" key="1">
    <source>
        <dbReference type="ARBA" id="ARBA00022540"/>
    </source>
</evidence>
<dbReference type="Proteomes" id="UP000281553">
    <property type="component" value="Unassembled WGS sequence"/>
</dbReference>
<evidence type="ECO:0000256" key="2">
    <source>
        <dbReference type="ARBA" id="ARBA00022917"/>
    </source>
</evidence>
<accession>A0A3P7LZ41</accession>
<gene>
    <name evidence="3" type="ORF">DILT_LOCUS12728</name>
</gene>
<proteinExistence type="predicted"/>
<protein>
    <submittedName>
        <fullName evidence="3">Uncharacterized protein</fullName>
    </submittedName>
</protein>
<dbReference type="OrthoDB" id="4155914at2759"/>
<dbReference type="InterPro" id="IPR002769">
    <property type="entry name" value="eIF6"/>
</dbReference>
<dbReference type="AlphaFoldDB" id="A0A3P7LZ41"/>
<organism evidence="3 4">
    <name type="scientific">Dibothriocephalus latus</name>
    <name type="common">Fish tapeworm</name>
    <name type="synonym">Diphyllobothrium latum</name>
    <dbReference type="NCBI Taxonomy" id="60516"/>
    <lineage>
        <taxon>Eukaryota</taxon>
        <taxon>Metazoa</taxon>
        <taxon>Spiralia</taxon>
        <taxon>Lophotrochozoa</taxon>
        <taxon>Platyhelminthes</taxon>
        <taxon>Cestoda</taxon>
        <taxon>Eucestoda</taxon>
        <taxon>Diphyllobothriidea</taxon>
        <taxon>Diphyllobothriidae</taxon>
        <taxon>Dibothriocephalus</taxon>
    </lineage>
</organism>
<dbReference type="GO" id="GO:0043022">
    <property type="term" value="F:ribosome binding"/>
    <property type="evidence" value="ECO:0007669"/>
    <property type="project" value="InterPro"/>
</dbReference>
<keyword evidence="4" id="KW-1185">Reference proteome</keyword>
<name>A0A3P7LZ41_DIBLA</name>
<dbReference type="Pfam" id="PF01912">
    <property type="entry name" value="eIF-6"/>
    <property type="match status" value="1"/>
</dbReference>
<dbReference type="GO" id="GO:0042256">
    <property type="term" value="P:cytosolic ribosome assembly"/>
    <property type="evidence" value="ECO:0007669"/>
    <property type="project" value="InterPro"/>
</dbReference>
<evidence type="ECO:0000313" key="3">
    <source>
        <dbReference type="EMBL" id="VDN16897.1"/>
    </source>
</evidence>
<keyword evidence="1" id="KW-0396">Initiation factor</keyword>
<keyword evidence="2" id="KW-0648">Protein biosynthesis</keyword>
<dbReference type="GO" id="GO:0003743">
    <property type="term" value="F:translation initiation factor activity"/>
    <property type="evidence" value="ECO:0007669"/>
    <property type="project" value="UniProtKB-KW"/>
</dbReference>
<reference evidence="3 4" key="1">
    <citation type="submission" date="2018-11" db="EMBL/GenBank/DDBJ databases">
        <authorList>
            <consortium name="Pathogen Informatics"/>
        </authorList>
    </citation>
    <scope>NUCLEOTIDE SEQUENCE [LARGE SCALE GENOMIC DNA]</scope>
</reference>
<evidence type="ECO:0000313" key="4">
    <source>
        <dbReference type="Proteomes" id="UP000281553"/>
    </source>
</evidence>
<dbReference type="EMBL" id="UYRU01067510">
    <property type="protein sequence ID" value="VDN16897.1"/>
    <property type="molecule type" value="Genomic_DNA"/>
</dbReference>
<dbReference type="Gene3D" id="3.75.10.10">
    <property type="entry name" value="L-arginine/glycine Amidinotransferase, Chain A"/>
    <property type="match status" value="1"/>
</dbReference>
<dbReference type="SUPFAM" id="SSF55909">
    <property type="entry name" value="Pentein"/>
    <property type="match status" value="1"/>
</dbReference>
<sequence length="151" mass="16616">MDNKTHRPQNLASDPIRQRRLGSHWPTSRITWIWSCTQAEGRLKASDNETERPTAATRNIGSHLQDLAQLRTNANKSTISLPVMALRAQFEGHNDIGVFTRLTNTYCLVSIGGSEGYYSVFEAELGDSIPVIHASIAGIRTVGCLTAGESY</sequence>